<proteinExistence type="predicted"/>
<dbReference type="Gene3D" id="3.40.190.10">
    <property type="entry name" value="Periplasmic binding protein-like II"/>
    <property type="match status" value="2"/>
</dbReference>
<dbReference type="PANTHER" id="PTHR30570:SF1">
    <property type="entry name" value="PHOSPHATE-BINDING PROTEIN PSTS"/>
    <property type="match status" value="1"/>
</dbReference>
<dbReference type="EMBL" id="JAPHEH010000001">
    <property type="protein sequence ID" value="MDG4476740.1"/>
    <property type="molecule type" value="Genomic_DNA"/>
</dbReference>
<feature type="domain" description="PBP" evidence="3">
    <location>
        <begin position="30"/>
        <end position="262"/>
    </location>
</feature>
<feature type="chain" id="PRO_5040925180" evidence="2">
    <location>
        <begin position="23"/>
        <end position="281"/>
    </location>
</feature>
<evidence type="ECO:0000313" key="4">
    <source>
        <dbReference type="EMBL" id="MDG4476740.1"/>
    </source>
</evidence>
<dbReference type="AlphaFoldDB" id="A0A9X4MIW2"/>
<evidence type="ECO:0000259" key="3">
    <source>
        <dbReference type="Pfam" id="PF12849"/>
    </source>
</evidence>
<evidence type="ECO:0000256" key="1">
    <source>
        <dbReference type="ARBA" id="ARBA00022729"/>
    </source>
</evidence>
<name>A0A9X4MIW2_9BACT</name>
<protein>
    <submittedName>
        <fullName evidence="4">Substrate-binding domain-containing protein</fullName>
    </submittedName>
</protein>
<evidence type="ECO:0000256" key="2">
    <source>
        <dbReference type="SAM" id="SignalP"/>
    </source>
</evidence>
<dbReference type="RefSeq" id="WP_307633705.1">
    <property type="nucleotide sequence ID" value="NZ_JAPHEH010000001.1"/>
</dbReference>
<accession>A0A9X4MIW2</accession>
<dbReference type="InterPro" id="IPR050811">
    <property type="entry name" value="Phosphate_ABC_transporter"/>
</dbReference>
<reference evidence="4" key="1">
    <citation type="journal article" date="2022" name="bioRxiv">
        <title>Thiovibrio frasassiensisgen. nov., sp. nov., an autotrophic, elemental sulfur disproportionating bacterium isolated from sulfidic karst sediment, and proposal of Thiovibrionaceae fam. nov.</title>
        <authorList>
            <person name="Aronson H."/>
            <person name="Thomas C."/>
            <person name="Bhattacharyya M."/>
            <person name="Eckstein S."/>
            <person name="Jensen S."/>
            <person name="Barco R."/>
            <person name="Macalady J."/>
            <person name="Amend J."/>
        </authorList>
    </citation>
    <scope>NUCLEOTIDE SEQUENCE</scope>
    <source>
        <strain evidence="4">RS19-109</strain>
    </source>
</reference>
<reference evidence="4" key="2">
    <citation type="submission" date="2022-10" db="EMBL/GenBank/DDBJ databases">
        <authorList>
            <person name="Aronson H.S."/>
        </authorList>
    </citation>
    <scope>NUCLEOTIDE SEQUENCE</scope>
    <source>
        <strain evidence="4">RS19-109</strain>
    </source>
</reference>
<keyword evidence="5" id="KW-1185">Reference proteome</keyword>
<feature type="signal peptide" evidence="2">
    <location>
        <begin position="1"/>
        <end position="22"/>
    </location>
</feature>
<dbReference type="Pfam" id="PF12849">
    <property type="entry name" value="PBP_like_2"/>
    <property type="match status" value="1"/>
</dbReference>
<gene>
    <name evidence="4" type="ORF">OLX77_11305</name>
</gene>
<comment type="caution">
    <text evidence="4">The sequence shown here is derived from an EMBL/GenBank/DDBJ whole genome shotgun (WGS) entry which is preliminary data.</text>
</comment>
<sequence>MKKNILIALLFLLVFSPFPALALQPGAQKSPENPRVLVIPGTGDSQNLLRKLAQLFGRNRPGFTVEIPESIGSGGGIRSVLTGKNEIARVARPLTEKESGQTLSFRVFAHSPIVFAVSSEIAGVESLTLAQLVEIYSGKIQYWDSLGGSGKIYVMNREDGDSSRTVLDQLVPGFKEIIVPPGSVIYSTPEAVQTLLSSPNTIGYLPMPALIDTGLKVLKVQDVAPSAANIREKKYRLVVPFALVWKEPLSPLAQHFLDFLSSPGARKLMLENGVIPVNESN</sequence>
<dbReference type="SUPFAM" id="SSF53850">
    <property type="entry name" value="Periplasmic binding protein-like II"/>
    <property type="match status" value="1"/>
</dbReference>
<keyword evidence="1 2" id="KW-0732">Signal</keyword>
<dbReference type="Proteomes" id="UP001154240">
    <property type="component" value="Unassembled WGS sequence"/>
</dbReference>
<dbReference type="PANTHER" id="PTHR30570">
    <property type="entry name" value="PERIPLASMIC PHOSPHATE BINDING COMPONENT OF PHOSPHATE ABC TRANSPORTER"/>
    <property type="match status" value="1"/>
</dbReference>
<organism evidence="4 5">
    <name type="scientific">Thiovibrio frasassiensis</name>
    <dbReference type="NCBI Taxonomy" id="2984131"/>
    <lineage>
        <taxon>Bacteria</taxon>
        <taxon>Pseudomonadati</taxon>
        <taxon>Thermodesulfobacteriota</taxon>
        <taxon>Desulfobulbia</taxon>
        <taxon>Desulfobulbales</taxon>
        <taxon>Thiovibrionaceae</taxon>
        <taxon>Thiovibrio</taxon>
    </lineage>
</organism>
<dbReference type="InterPro" id="IPR024370">
    <property type="entry name" value="PBP_domain"/>
</dbReference>
<evidence type="ECO:0000313" key="5">
    <source>
        <dbReference type="Proteomes" id="UP001154240"/>
    </source>
</evidence>